<name>A0ABS6XVI5_9FLAO</name>
<evidence type="ECO:0000313" key="1">
    <source>
        <dbReference type="EMBL" id="MBW4360594.1"/>
    </source>
</evidence>
<dbReference type="RefSeq" id="WP_219317078.1">
    <property type="nucleotide sequence ID" value="NZ_JAHWYN010000006.1"/>
</dbReference>
<dbReference type="EMBL" id="JAHWYN010000006">
    <property type="protein sequence ID" value="MBW4360594.1"/>
    <property type="molecule type" value="Genomic_DNA"/>
</dbReference>
<evidence type="ECO:0000313" key="2">
    <source>
        <dbReference type="Proteomes" id="UP000812031"/>
    </source>
</evidence>
<dbReference type="Proteomes" id="UP000812031">
    <property type="component" value="Unassembled WGS sequence"/>
</dbReference>
<accession>A0ABS6XVI5</accession>
<sequence length="200" mass="23003">MKLEFGKNKNIPKAYETQILIALSYFPELKNATIAFVLKKANTPLSARPSFIGLFQSAKNRKYTITISEETNSKLEPILFKNLNLNAQIGVLGHELSHVSDYMEKGFGKMSTLIWIEIFSKKEVDIFEYKTDLRCINHGLGYQLLEWSKSVRVNLKIDYWRGADNLRYPSKKERYLNPETIIKIMNSNALYGNGINLSVE</sequence>
<keyword evidence="2" id="KW-1185">Reference proteome</keyword>
<organism evidence="1 2">
    <name type="scientific">Flavobacterium taihuense</name>
    <dbReference type="NCBI Taxonomy" id="2857508"/>
    <lineage>
        <taxon>Bacteria</taxon>
        <taxon>Pseudomonadati</taxon>
        <taxon>Bacteroidota</taxon>
        <taxon>Flavobacteriia</taxon>
        <taxon>Flavobacteriales</taxon>
        <taxon>Flavobacteriaceae</taxon>
        <taxon>Flavobacterium</taxon>
    </lineage>
</organism>
<gene>
    <name evidence="1" type="ORF">KZH69_08870</name>
</gene>
<protein>
    <submittedName>
        <fullName evidence="1">Uncharacterized protein</fullName>
    </submittedName>
</protein>
<reference evidence="1 2" key="1">
    <citation type="submission" date="2021-07" db="EMBL/GenBank/DDBJ databases">
        <title>Flavobacterium sp. nov. isolated from sediment on the Taihu Lake.</title>
        <authorList>
            <person name="Qu J.-H."/>
        </authorList>
    </citation>
    <scope>NUCLEOTIDE SEQUENCE [LARGE SCALE GENOMIC DNA]</scope>
    <source>
        <strain evidence="1 2">NAS39</strain>
    </source>
</reference>
<comment type="caution">
    <text evidence="1">The sequence shown here is derived from an EMBL/GenBank/DDBJ whole genome shotgun (WGS) entry which is preliminary data.</text>
</comment>
<proteinExistence type="predicted"/>